<dbReference type="AlphaFoldDB" id="D5BQW0"/>
<keyword evidence="2" id="KW-0472">Membrane</keyword>
<gene>
    <name evidence="3" type="ordered locus">SAR116_0431</name>
</gene>
<evidence type="ECO:0000313" key="4">
    <source>
        <dbReference type="Proteomes" id="UP000007460"/>
    </source>
</evidence>
<evidence type="ECO:0000256" key="2">
    <source>
        <dbReference type="SAM" id="Phobius"/>
    </source>
</evidence>
<feature type="transmembrane region" description="Helical" evidence="2">
    <location>
        <begin position="29"/>
        <end position="51"/>
    </location>
</feature>
<evidence type="ECO:0000256" key="1">
    <source>
        <dbReference type="SAM" id="MobiDB-lite"/>
    </source>
</evidence>
<accession>D5BQW0</accession>
<keyword evidence="4" id="KW-1185">Reference proteome</keyword>
<protein>
    <submittedName>
        <fullName evidence="3">Uncharacterized protein</fullName>
    </submittedName>
</protein>
<reference evidence="3 4" key="1">
    <citation type="journal article" date="2010" name="J. Bacteriol.">
        <title>Complete genome sequence of "Candidatus Puniceispirillum marinum" IMCC1322, a representative of the SAR116 clade in the Alphaproteobacteria.</title>
        <authorList>
            <person name="Oh H.M."/>
            <person name="Kwon K.K."/>
            <person name="Kang I."/>
            <person name="Kang S.G."/>
            <person name="Lee J.H."/>
            <person name="Kim S.J."/>
            <person name="Cho J.C."/>
        </authorList>
    </citation>
    <scope>NUCLEOTIDE SEQUENCE [LARGE SCALE GENOMIC DNA]</scope>
    <source>
        <strain evidence="3 4">IMCC1322</strain>
    </source>
</reference>
<proteinExistence type="predicted"/>
<keyword evidence="2" id="KW-0812">Transmembrane</keyword>
<feature type="compositionally biased region" description="Basic and acidic residues" evidence="1">
    <location>
        <begin position="1"/>
        <end position="20"/>
    </location>
</feature>
<evidence type="ECO:0000313" key="3">
    <source>
        <dbReference type="EMBL" id="ADE38674.1"/>
    </source>
</evidence>
<sequence>MIRSVKIDQHNMSAHPEHHHGQIMREPQAGFAIISVLVIVTLLGAIAVPLLNTVHKSRESAVSLRVTSHLGHEARENFELGFHMTKLDGGIPSFFKTGISPSVIPIGTACFKRINAVDNEYLGGFDIFDPNIHHSPMTVSNNRSVVTFAYDNGRKTGAVFEELVIVSCAMSETGEIGVYAGKLGVIDGSFYPINYGQF</sequence>
<dbReference type="HOGENOM" id="CLU_1377161_0_0_5"/>
<name>D5BQW0_PUNMI</name>
<dbReference type="Proteomes" id="UP000007460">
    <property type="component" value="Chromosome"/>
</dbReference>
<dbReference type="EMBL" id="CP001751">
    <property type="protein sequence ID" value="ADE38674.1"/>
    <property type="molecule type" value="Genomic_DNA"/>
</dbReference>
<organism evidence="3 4">
    <name type="scientific">Puniceispirillum marinum (strain IMCC1322)</name>
    <dbReference type="NCBI Taxonomy" id="488538"/>
    <lineage>
        <taxon>Bacteria</taxon>
        <taxon>Pseudomonadati</taxon>
        <taxon>Pseudomonadota</taxon>
        <taxon>Alphaproteobacteria</taxon>
        <taxon>Candidatus Puniceispirillales</taxon>
        <taxon>Candidatus Puniceispirillaceae</taxon>
        <taxon>Candidatus Puniceispirillum</taxon>
    </lineage>
</organism>
<keyword evidence="2" id="KW-1133">Transmembrane helix</keyword>
<dbReference type="KEGG" id="apb:SAR116_0431"/>
<feature type="region of interest" description="Disordered" evidence="1">
    <location>
        <begin position="1"/>
        <end position="21"/>
    </location>
</feature>